<gene>
    <name evidence="1" type="ORF">XENOCAPTIV_013965</name>
</gene>
<feature type="non-terminal residue" evidence="1">
    <location>
        <position position="1"/>
    </location>
</feature>
<dbReference type="InterPro" id="IPR039891">
    <property type="entry name" value="VWA8"/>
</dbReference>
<evidence type="ECO:0000313" key="2">
    <source>
        <dbReference type="Proteomes" id="UP001434883"/>
    </source>
</evidence>
<sequence length="52" mass="5701">GRDTAGLGGKGGPYRLDAGHKVYQISQAEKDAVPEEVRRAAREMAEKAFKER</sequence>
<comment type="caution">
    <text evidence="1">The sequence shown here is derived from an EMBL/GenBank/DDBJ whole genome shotgun (WGS) entry which is preliminary data.</text>
</comment>
<evidence type="ECO:0000313" key="1">
    <source>
        <dbReference type="EMBL" id="MEQ2214607.1"/>
    </source>
</evidence>
<dbReference type="PANTHER" id="PTHR21610">
    <property type="entry name" value="VON WILLEBRAND FACTOR A DOMAIN-CONTAINING PROTEIN 8"/>
    <property type="match status" value="1"/>
</dbReference>
<dbReference type="Proteomes" id="UP001434883">
    <property type="component" value="Unassembled WGS sequence"/>
</dbReference>
<reference evidence="1 2" key="1">
    <citation type="submission" date="2021-06" db="EMBL/GenBank/DDBJ databases">
        <authorList>
            <person name="Palmer J.M."/>
        </authorList>
    </citation>
    <scope>NUCLEOTIDE SEQUENCE [LARGE SCALE GENOMIC DNA]</scope>
    <source>
        <strain evidence="1 2">XC_2019</strain>
        <tissue evidence="1">Muscle</tissue>
    </source>
</reference>
<organism evidence="1 2">
    <name type="scientific">Xenoophorus captivus</name>
    <dbReference type="NCBI Taxonomy" id="1517983"/>
    <lineage>
        <taxon>Eukaryota</taxon>
        <taxon>Metazoa</taxon>
        <taxon>Chordata</taxon>
        <taxon>Craniata</taxon>
        <taxon>Vertebrata</taxon>
        <taxon>Euteleostomi</taxon>
        <taxon>Actinopterygii</taxon>
        <taxon>Neopterygii</taxon>
        <taxon>Teleostei</taxon>
        <taxon>Neoteleostei</taxon>
        <taxon>Acanthomorphata</taxon>
        <taxon>Ovalentaria</taxon>
        <taxon>Atherinomorphae</taxon>
        <taxon>Cyprinodontiformes</taxon>
        <taxon>Goodeidae</taxon>
        <taxon>Xenoophorus</taxon>
    </lineage>
</organism>
<dbReference type="EMBL" id="JAHRIN010067508">
    <property type="protein sequence ID" value="MEQ2214607.1"/>
    <property type="molecule type" value="Genomic_DNA"/>
</dbReference>
<accession>A0ABV0S237</accession>
<proteinExistence type="predicted"/>
<keyword evidence="2" id="KW-1185">Reference proteome</keyword>
<name>A0ABV0S237_9TELE</name>
<dbReference type="PANTHER" id="PTHR21610:SF9">
    <property type="entry name" value="VON WILLEBRAND FACTOR A DOMAIN-CONTAINING PROTEIN 8"/>
    <property type="match status" value="1"/>
</dbReference>
<protein>
    <submittedName>
        <fullName evidence="1">Uncharacterized protein</fullName>
    </submittedName>
</protein>